<dbReference type="EMBL" id="AAAIXK010000003">
    <property type="protein sequence ID" value="EAC5550255.1"/>
    <property type="molecule type" value="Genomic_DNA"/>
</dbReference>
<evidence type="ECO:0000313" key="1">
    <source>
        <dbReference type="EMBL" id="EAC5550255.1"/>
    </source>
</evidence>
<gene>
    <name evidence="1" type="ORF">ARY78_07430</name>
</gene>
<proteinExistence type="predicted"/>
<reference evidence="1 2" key="1">
    <citation type="submission" date="2018-06" db="EMBL/GenBank/DDBJ databases">
        <authorList>
            <consortium name="GenomeTrakr: Next Generation Sequencing Network for Food Pathogen Tracability"/>
        </authorList>
    </citation>
    <scope>NUCLEOTIDE SEQUENCE [LARGE SCALE GENOMIC DNA]</scope>
    <source>
        <strain evidence="1 2">FDA00007096</strain>
    </source>
</reference>
<dbReference type="Proteomes" id="UP000365297">
    <property type="component" value="Unassembled WGS sequence"/>
</dbReference>
<organism evidence="1 2">
    <name type="scientific">Listeria monocytogenes</name>
    <dbReference type="NCBI Taxonomy" id="1639"/>
    <lineage>
        <taxon>Bacteria</taxon>
        <taxon>Bacillati</taxon>
        <taxon>Bacillota</taxon>
        <taxon>Bacilli</taxon>
        <taxon>Bacillales</taxon>
        <taxon>Listeriaceae</taxon>
        <taxon>Listeria</taxon>
    </lineage>
</organism>
<sequence length="126" mass="14495">MKIIKVKFVNDFNYKQVSGKLYDYRTFLKDLSEGDLVAVETVNGYAVAEVVRFVTSSAHEPLSYAFQKIDVKGLNDEKARQKEIEEVRFMIDLQVQKTSEKARWKELAKSDPELQTLIDTLESLGE</sequence>
<accession>A0A9P1T3H6</accession>
<evidence type="ECO:0000313" key="2">
    <source>
        <dbReference type="Proteomes" id="UP000365297"/>
    </source>
</evidence>
<dbReference type="AlphaFoldDB" id="A0A9P1T3H6"/>
<name>A0A9P1T3H6_LISMN</name>
<protein>
    <submittedName>
        <fullName evidence="1">Uncharacterized protein</fullName>
    </submittedName>
</protein>
<comment type="caution">
    <text evidence="1">The sequence shown here is derived from an EMBL/GenBank/DDBJ whole genome shotgun (WGS) entry which is preliminary data.</text>
</comment>